<dbReference type="Gene3D" id="3.40.50.300">
    <property type="entry name" value="P-loop containing nucleotide triphosphate hydrolases"/>
    <property type="match status" value="1"/>
</dbReference>
<protein>
    <recommendedName>
        <fullName evidence="1">G domain-containing protein</fullName>
    </recommendedName>
</protein>
<feature type="domain" description="G" evidence="1">
    <location>
        <begin position="28"/>
        <end position="121"/>
    </location>
</feature>
<dbReference type="CDD" id="cd00882">
    <property type="entry name" value="Ras_like_GTPase"/>
    <property type="match status" value="1"/>
</dbReference>
<name>A0AAD4BD49_BOLED</name>
<keyword evidence="3" id="KW-1185">Reference proteome</keyword>
<dbReference type="InterPro" id="IPR006073">
    <property type="entry name" value="GTP-bd"/>
</dbReference>
<dbReference type="EMBL" id="WHUW01000152">
    <property type="protein sequence ID" value="KAF8420759.1"/>
    <property type="molecule type" value="Genomic_DNA"/>
</dbReference>
<comment type="caution">
    <text evidence="2">The sequence shown here is derived from an EMBL/GenBank/DDBJ whole genome shotgun (WGS) entry which is preliminary data.</text>
</comment>
<dbReference type="Proteomes" id="UP001194468">
    <property type="component" value="Unassembled WGS sequence"/>
</dbReference>
<reference evidence="2" key="1">
    <citation type="submission" date="2019-10" db="EMBL/GenBank/DDBJ databases">
        <authorList>
            <consortium name="DOE Joint Genome Institute"/>
            <person name="Kuo A."/>
            <person name="Miyauchi S."/>
            <person name="Kiss E."/>
            <person name="Drula E."/>
            <person name="Kohler A."/>
            <person name="Sanchez-Garcia M."/>
            <person name="Andreopoulos B."/>
            <person name="Barry K.W."/>
            <person name="Bonito G."/>
            <person name="Buee M."/>
            <person name="Carver A."/>
            <person name="Chen C."/>
            <person name="Cichocki N."/>
            <person name="Clum A."/>
            <person name="Culley D."/>
            <person name="Crous P.W."/>
            <person name="Fauchery L."/>
            <person name="Girlanda M."/>
            <person name="Hayes R."/>
            <person name="Keri Z."/>
            <person name="LaButti K."/>
            <person name="Lipzen A."/>
            <person name="Lombard V."/>
            <person name="Magnuson J."/>
            <person name="Maillard F."/>
            <person name="Morin E."/>
            <person name="Murat C."/>
            <person name="Nolan M."/>
            <person name="Ohm R."/>
            <person name="Pangilinan J."/>
            <person name="Pereira M."/>
            <person name="Perotto S."/>
            <person name="Peter M."/>
            <person name="Riley R."/>
            <person name="Sitrit Y."/>
            <person name="Stielow B."/>
            <person name="Szollosi G."/>
            <person name="Zifcakova L."/>
            <person name="Stursova M."/>
            <person name="Spatafora J.W."/>
            <person name="Tedersoo L."/>
            <person name="Vaario L.-M."/>
            <person name="Yamada A."/>
            <person name="Yan M."/>
            <person name="Wang P."/>
            <person name="Xu J."/>
            <person name="Bruns T."/>
            <person name="Baldrian P."/>
            <person name="Vilgalys R."/>
            <person name="Henrissat B."/>
            <person name="Grigoriev I.V."/>
            <person name="Hibbett D."/>
            <person name="Nagy L.G."/>
            <person name="Martin F.M."/>
        </authorList>
    </citation>
    <scope>NUCLEOTIDE SEQUENCE</scope>
    <source>
        <strain evidence="2">BED1</strain>
    </source>
</reference>
<sequence length="232" mass="25972">MKLDIGMLDWIKGLHDLAFQLGDHDIVVFVVGPSGSGKSTFVEQATKSAFVNVGTSLRPCTATVQAIRCELTDRAKAALGATMQRNIVFVDTPSFHTQAGRQDEAAESVKSWLKNSKSDSTPSLVGTIYMHRVETDPRYESVQQHLNTFAHTFPNDFVPFPQRLHTVFSYEGVIPDHTIQPRRERFEAQLRTLRPSLGQLKWDTSFHPALFRQGDPETAWQAVVALFTLSQS</sequence>
<proteinExistence type="predicted"/>
<dbReference type="AlphaFoldDB" id="A0AAD4BD49"/>
<dbReference type="InterPro" id="IPR027417">
    <property type="entry name" value="P-loop_NTPase"/>
</dbReference>
<evidence type="ECO:0000259" key="1">
    <source>
        <dbReference type="Pfam" id="PF01926"/>
    </source>
</evidence>
<accession>A0AAD4BD49</accession>
<organism evidence="2 3">
    <name type="scientific">Boletus edulis BED1</name>
    <dbReference type="NCBI Taxonomy" id="1328754"/>
    <lineage>
        <taxon>Eukaryota</taxon>
        <taxon>Fungi</taxon>
        <taxon>Dikarya</taxon>
        <taxon>Basidiomycota</taxon>
        <taxon>Agaricomycotina</taxon>
        <taxon>Agaricomycetes</taxon>
        <taxon>Agaricomycetidae</taxon>
        <taxon>Boletales</taxon>
        <taxon>Boletineae</taxon>
        <taxon>Boletaceae</taxon>
        <taxon>Boletoideae</taxon>
        <taxon>Boletus</taxon>
    </lineage>
</organism>
<evidence type="ECO:0000313" key="3">
    <source>
        <dbReference type="Proteomes" id="UP001194468"/>
    </source>
</evidence>
<gene>
    <name evidence="2" type="ORF">L210DRAFT_938088</name>
</gene>
<dbReference type="SUPFAM" id="SSF52540">
    <property type="entry name" value="P-loop containing nucleoside triphosphate hydrolases"/>
    <property type="match status" value="1"/>
</dbReference>
<reference evidence="2" key="2">
    <citation type="journal article" date="2020" name="Nat. Commun.">
        <title>Large-scale genome sequencing of mycorrhizal fungi provides insights into the early evolution of symbiotic traits.</title>
        <authorList>
            <person name="Miyauchi S."/>
            <person name="Kiss E."/>
            <person name="Kuo A."/>
            <person name="Drula E."/>
            <person name="Kohler A."/>
            <person name="Sanchez-Garcia M."/>
            <person name="Morin E."/>
            <person name="Andreopoulos B."/>
            <person name="Barry K.W."/>
            <person name="Bonito G."/>
            <person name="Buee M."/>
            <person name="Carver A."/>
            <person name="Chen C."/>
            <person name="Cichocki N."/>
            <person name="Clum A."/>
            <person name="Culley D."/>
            <person name="Crous P.W."/>
            <person name="Fauchery L."/>
            <person name="Girlanda M."/>
            <person name="Hayes R.D."/>
            <person name="Keri Z."/>
            <person name="LaButti K."/>
            <person name="Lipzen A."/>
            <person name="Lombard V."/>
            <person name="Magnuson J."/>
            <person name="Maillard F."/>
            <person name="Murat C."/>
            <person name="Nolan M."/>
            <person name="Ohm R.A."/>
            <person name="Pangilinan J."/>
            <person name="Pereira M.F."/>
            <person name="Perotto S."/>
            <person name="Peter M."/>
            <person name="Pfister S."/>
            <person name="Riley R."/>
            <person name="Sitrit Y."/>
            <person name="Stielow J.B."/>
            <person name="Szollosi G."/>
            <person name="Zifcakova L."/>
            <person name="Stursova M."/>
            <person name="Spatafora J.W."/>
            <person name="Tedersoo L."/>
            <person name="Vaario L.M."/>
            <person name="Yamada A."/>
            <person name="Yan M."/>
            <person name="Wang P."/>
            <person name="Xu J."/>
            <person name="Bruns T."/>
            <person name="Baldrian P."/>
            <person name="Vilgalys R."/>
            <person name="Dunand C."/>
            <person name="Henrissat B."/>
            <person name="Grigoriev I.V."/>
            <person name="Hibbett D."/>
            <person name="Nagy L.G."/>
            <person name="Martin F.M."/>
        </authorList>
    </citation>
    <scope>NUCLEOTIDE SEQUENCE</scope>
    <source>
        <strain evidence="2">BED1</strain>
    </source>
</reference>
<dbReference type="GO" id="GO:0005525">
    <property type="term" value="F:GTP binding"/>
    <property type="evidence" value="ECO:0007669"/>
    <property type="project" value="InterPro"/>
</dbReference>
<evidence type="ECO:0000313" key="2">
    <source>
        <dbReference type="EMBL" id="KAF8420759.1"/>
    </source>
</evidence>
<dbReference type="Pfam" id="PF01926">
    <property type="entry name" value="MMR_HSR1"/>
    <property type="match status" value="1"/>
</dbReference>